<evidence type="ECO:0000259" key="9">
    <source>
        <dbReference type="PROSITE" id="PS51826"/>
    </source>
</evidence>
<dbReference type="PROSITE" id="PS50968">
    <property type="entry name" value="BIOTINYL_LIPOYL"/>
    <property type="match status" value="1"/>
</dbReference>
<dbReference type="InterPro" id="IPR000089">
    <property type="entry name" value="Biotin_lipoyl"/>
</dbReference>
<dbReference type="SUPFAM" id="SSF52777">
    <property type="entry name" value="CoA-dependent acyltransferases"/>
    <property type="match status" value="1"/>
</dbReference>
<evidence type="ECO:0000313" key="10">
    <source>
        <dbReference type="EMBL" id="BBH17313.1"/>
    </source>
</evidence>
<dbReference type="PANTHER" id="PTHR43178">
    <property type="entry name" value="DIHYDROLIPOAMIDE ACETYLTRANSFERASE COMPONENT OF PYRUVATE DEHYDROGENASE COMPLEX"/>
    <property type="match status" value="1"/>
</dbReference>
<dbReference type="CDD" id="cd06849">
    <property type="entry name" value="lipoyl_domain"/>
    <property type="match status" value="1"/>
</dbReference>
<feature type="domain" description="Peripheral subunit-binding (PSBD)" evidence="9">
    <location>
        <begin position="131"/>
        <end position="168"/>
    </location>
</feature>
<evidence type="ECO:0000256" key="6">
    <source>
        <dbReference type="RuleBase" id="RU003423"/>
    </source>
</evidence>
<dbReference type="PROSITE" id="PS00189">
    <property type="entry name" value="LIPOYL"/>
    <property type="match status" value="1"/>
</dbReference>
<dbReference type="InterPro" id="IPR023213">
    <property type="entry name" value="CAT-like_dom_sf"/>
</dbReference>
<keyword evidence="5 6" id="KW-0012">Acyltransferase</keyword>
<dbReference type="InterPro" id="IPR036625">
    <property type="entry name" value="E3-bd_dom_sf"/>
</dbReference>
<dbReference type="GO" id="GO:0031405">
    <property type="term" value="F:lipoic acid binding"/>
    <property type="evidence" value="ECO:0007669"/>
    <property type="project" value="TreeGrafter"/>
</dbReference>
<dbReference type="AlphaFoldDB" id="A0A3G9IY21"/>
<dbReference type="InterPro" id="IPR011053">
    <property type="entry name" value="Single_hybrid_motif"/>
</dbReference>
<dbReference type="InterPro" id="IPR050743">
    <property type="entry name" value="2-oxoacid_DH_E2_comp"/>
</dbReference>
<dbReference type="KEGG" id="nbe:Back2_16000"/>
<gene>
    <name evidence="10" type="ORF">Back2_16000</name>
</gene>
<dbReference type="InterPro" id="IPR004167">
    <property type="entry name" value="PSBD"/>
</dbReference>
<dbReference type="InterPro" id="IPR001078">
    <property type="entry name" value="2-oxoacid_DH_actylTfrase"/>
</dbReference>
<dbReference type="OrthoDB" id="9805770at2"/>
<evidence type="ECO:0000313" key="11">
    <source>
        <dbReference type="Proteomes" id="UP000271573"/>
    </source>
</evidence>
<dbReference type="PROSITE" id="PS51826">
    <property type="entry name" value="PSBD"/>
    <property type="match status" value="1"/>
</dbReference>
<dbReference type="Pfam" id="PF02817">
    <property type="entry name" value="E3_binding"/>
    <property type="match status" value="1"/>
</dbReference>
<keyword evidence="10" id="KW-0670">Pyruvate</keyword>
<dbReference type="Gene3D" id="3.30.559.10">
    <property type="entry name" value="Chloramphenicol acetyltransferase-like domain"/>
    <property type="match status" value="1"/>
</dbReference>
<comment type="cofactor">
    <cofactor evidence="1 6">
        <name>(R)-lipoate</name>
        <dbReference type="ChEBI" id="CHEBI:83088"/>
    </cofactor>
</comment>
<evidence type="ECO:0000256" key="2">
    <source>
        <dbReference type="ARBA" id="ARBA00007317"/>
    </source>
</evidence>
<feature type="region of interest" description="Disordered" evidence="7">
    <location>
        <begin position="87"/>
        <end position="118"/>
    </location>
</feature>
<dbReference type="Pfam" id="PF00198">
    <property type="entry name" value="2-oxoacid_dh"/>
    <property type="match status" value="1"/>
</dbReference>
<evidence type="ECO:0000256" key="7">
    <source>
        <dbReference type="SAM" id="MobiDB-lite"/>
    </source>
</evidence>
<keyword evidence="3 6" id="KW-0808">Transferase</keyword>
<dbReference type="RefSeq" id="WP_125568379.1">
    <property type="nucleotide sequence ID" value="NZ_AP019307.1"/>
</dbReference>
<dbReference type="Gene3D" id="2.40.50.100">
    <property type="match status" value="1"/>
</dbReference>
<protein>
    <recommendedName>
        <fullName evidence="6">Dihydrolipoamide acetyltransferase component of pyruvate dehydrogenase complex</fullName>
        <ecNumber evidence="6">2.3.1.-</ecNumber>
    </recommendedName>
</protein>
<dbReference type="GO" id="GO:0016407">
    <property type="term" value="F:acetyltransferase activity"/>
    <property type="evidence" value="ECO:0007669"/>
    <property type="project" value="TreeGrafter"/>
</dbReference>
<proteinExistence type="inferred from homology"/>
<dbReference type="Gene3D" id="4.10.320.10">
    <property type="entry name" value="E3-binding domain"/>
    <property type="match status" value="1"/>
</dbReference>
<sequence length="390" mass="41182">MVNEFALPDVGEGLTEAELVTWRVDVGDTVAINDIICEIETAKSVVELPTPYAGVVSEILVPVGTTVPVGTALVRIGAVDEVVSVPSTPPADLPNVRTVPSASSERSDDSAQPLTLVGSGPKEIRASRVVLAKPAARLAARERGIELEAVVATRADGVITTDDLTRVAEPPMETFEPIRGVRKAMAEAMVASAAVPHVTIWASTDATRTLELAERVGRRLLTVIARMTVIALQRHPLLNSTFTADGVTLHERVNLGIAAATPRGLIVPNIREADRLDLASLESALDDLVAVARAGRTQPEAQVAGTFTITNIGPFGIEGGTPLLNPGESGILCIGAVAKRPWVVGDAVVPRDVVTVSLTFDHRHIDGEAGSRFLRDIVRMIEEPGTALTF</sequence>
<dbReference type="SUPFAM" id="SSF47005">
    <property type="entry name" value="Peripheral subunit-binding domain of 2-oxo acid dehydrogenase complex"/>
    <property type="match status" value="1"/>
</dbReference>
<organism evidence="10 11">
    <name type="scientific">Nocardioides baekrokdamisoli</name>
    <dbReference type="NCBI Taxonomy" id="1804624"/>
    <lineage>
        <taxon>Bacteria</taxon>
        <taxon>Bacillati</taxon>
        <taxon>Actinomycetota</taxon>
        <taxon>Actinomycetes</taxon>
        <taxon>Propionibacteriales</taxon>
        <taxon>Nocardioidaceae</taxon>
        <taxon>Nocardioides</taxon>
    </lineage>
</organism>
<comment type="similarity">
    <text evidence="2 6">Belongs to the 2-oxoacid dehydrogenase family.</text>
</comment>
<dbReference type="InterPro" id="IPR003016">
    <property type="entry name" value="2-oxoA_DH_lipoyl-BS"/>
</dbReference>
<evidence type="ECO:0000256" key="3">
    <source>
        <dbReference type="ARBA" id="ARBA00022679"/>
    </source>
</evidence>
<keyword evidence="4 6" id="KW-0450">Lipoyl</keyword>
<name>A0A3G9IY21_9ACTN</name>
<dbReference type="Pfam" id="PF00364">
    <property type="entry name" value="Biotin_lipoyl"/>
    <property type="match status" value="1"/>
</dbReference>
<dbReference type="GO" id="GO:0005737">
    <property type="term" value="C:cytoplasm"/>
    <property type="evidence" value="ECO:0007669"/>
    <property type="project" value="TreeGrafter"/>
</dbReference>
<dbReference type="PANTHER" id="PTHR43178:SF5">
    <property type="entry name" value="LIPOAMIDE ACYLTRANSFERASE COMPONENT OF BRANCHED-CHAIN ALPHA-KETO ACID DEHYDROGENASE COMPLEX, MITOCHONDRIAL"/>
    <property type="match status" value="1"/>
</dbReference>
<accession>A0A3G9IY21</accession>
<dbReference type="Proteomes" id="UP000271573">
    <property type="component" value="Chromosome"/>
</dbReference>
<evidence type="ECO:0000256" key="1">
    <source>
        <dbReference type="ARBA" id="ARBA00001938"/>
    </source>
</evidence>
<reference evidence="10 11" key="1">
    <citation type="submission" date="2018-11" db="EMBL/GenBank/DDBJ databases">
        <title>Complete genome sequence of Nocardioides baekrokdamisoli strain KCTC 39748.</title>
        <authorList>
            <person name="Kang S.W."/>
            <person name="Lee K.C."/>
            <person name="Kim K.K."/>
            <person name="Kim J.S."/>
            <person name="Kim D.S."/>
            <person name="Ko S.H."/>
            <person name="Yang S.H."/>
            <person name="Shin Y.K."/>
            <person name="Lee J.S."/>
        </authorList>
    </citation>
    <scope>NUCLEOTIDE SEQUENCE [LARGE SCALE GENOMIC DNA]</scope>
    <source>
        <strain evidence="10 11">KCTC 39748</strain>
    </source>
</reference>
<evidence type="ECO:0000256" key="4">
    <source>
        <dbReference type="ARBA" id="ARBA00022823"/>
    </source>
</evidence>
<evidence type="ECO:0000256" key="5">
    <source>
        <dbReference type="ARBA" id="ARBA00023315"/>
    </source>
</evidence>
<dbReference type="SUPFAM" id="SSF51230">
    <property type="entry name" value="Single hybrid motif"/>
    <property type="match status" value="1"/>
</dbReference>
<evidence type="ECO:0000259" key="8">
    <source>
        <dbReference type="PROSITE" id="PS50968"/>
    </source>
</evidence>
<dbReference type="EMBL" id="AP019307">
    <property type="protein sequence ID" value="BBH17313.1"/>
    <property type="molecule type" value="Genomic_DNA"/>
</dbReference>
<keyword evidence="11" id="KW-1185">Reference proteome</keyword>
<dbReference type="EC" id="2.3.1.-" evidence="6"/>
<feature type="domain" description="Lipoyl-binding" evidence="8">
    <location>
        <begin position="2"/>
        <end position="77"/>
    </location>
</feature>